<dbReference type="Proteomes" id="UP001150924">
    <property type="component" value="Unassembled WGS sequence"/>
</dbReference>
<dbReference type="Gene3D" id="1.10.510.10">
    <property type="entry name" value="Transferase(Phosphotransferase) domain 1"/>
    <property type="match status" value="1"/>
</dbReference>
<protein>
    <submittedName>
        <fullName evidence="3">Protein kinase</fullName>
    </submittedName>
</protein>
<comment type="caution">
    <text evidence="3">The sequence shown here is derived from an EMBL/GenBank/DDBJ whole genome shotgun (WGS) entry which is preliminary data.</text>
</comment>
<dbReference type="InterPro" id="IPR000719">
    <property type="entry name" value="Prot_kinase_dom"/>
</dbReference>
<feature type="compositionally biased region" description="Low complexity" evidence="1">
    <location>
        <begin position="496"/>
        <end position="552"/>
    </location>
</feature>
<feature type="compositionally biased region" description="Pro residues" evidence="1">
    <location>
        <begin position="393"/>
        <end position="417"/>
    </location>
</feature>
<dbReference type="PROSITE" id="PS50011">
    <property type="entry name" value="PROTEIN_KINASE_DOM"/>
    <property type="match status" value="1"/>
</dbReference>
<sequence length="1006" mass="102005">MAPLLEQAGDVAAWKPRSALLGVLLANRYRITQSIGQGSTGAVYRADDLLMNRPVAVRILVPSLAQNPALVSRIRARIDRNVKIQQQQPDALVNLVDAFDVGMTLEGELFIVTDFLDGDHLSAMLERGGRLPWSRARHLFIRLSQLLQALHEQGIVLGTLQAQHCYAVRNRPKNEAIKIVSTAVLEHIATNLGPSAGEVGVQMARYAAPEQGCGEPIDIRTDVYSFGIIAYELLTGKVPFNDTNPIRLVAQHLHATPMPLRQAAPDAEIPAAVEEVVLKALAKSPADRHPSMEAFVAALSAIPADEAGTPAVAAAVAAEPAPAPTPPPHPPAPPKPLASTLPVSSDNLSAPVPPVSSAAAAGAAVEEAHPLPSTAPAKIAPSVVMRGLIDAPATPPGPPPPPPASIAPPPPVGPRRPPSIAVPTLIPSQRKPSEPVAAAPASPAMSEGTAEKAAEPTPPAEAPVPPPPPFAAEPEPTPPPPPPAAAPVAPEPAAPAPAAAEPAPAAPAAAVAAAPVTPAPAAAEPVPAAPVAAAPVAAAPVAPAAAEPTPATPVAAEPVAAAVAAAVAAPVTPAPVAAAPVTPAPAAAAPVTPAPVAAEPPPPPVPAPVTAAPPPPAPSDRPVEAPRPAEIVRIPAPGDSARATASESMRASVLHDSMRAPADSIRAPAPADSVRAPAPADSGRARAPAAEIVAVPAALSSQPDELPPTASMSARRVAAADVHPDALRAAALRQSQSGERLTSSAELRPTESIIAELPKRKTPWVAIIGLGAALAAGAAAYIQTEPELAPQGNRAVPPPPAKVEPKPAPPVKAEPPPTPTKVEPPPPDPVPIVAPPADPEPPPADVETEEPKKKKKKRAKAAEPEEEEEDLFDQVRKHMEAKKAQEEAYKKAAEAGTSLPGPAPTPAATNPTPAPAPKPAADDPATKAKDTLDRARQAAQQGNHPLAYSLAKQANALARTQEAIELMGVSACKAGNADNAKSAADQLTGARRSAVYSACAGNGITL</sequence>
<evidence type="ECO:0000256" key="1">
    <source>
        <dbReference type="SAM" id="MobiDB-lite"/>
    </source>
</evidence>
<keyword evidence="4" id="KW-1185">Reference proteome</keyword>
<feature type="region of interest" description="Disordered" evidence="1">
    <location>
        <begin position="583"/>
        <end position="687"/>
    </location>
</feature>
<dbReference type="SMART" id="SM00220">
    <property type="entry name" value="S_TKc"/>
    <property type="match status" value="1"/>
</dbReference>
<dbReference type="EMBL" id="JAPNKE010000002">
    <property type="protein sequence ID" value="MCY1012439.1"/>
    <property type="molecule type" value="Genomic_DNA"/>
</dbReference>
<feature type="region of interest" description="Disordered" evidence="1">
    <location>
        <begin position="388"/>
        <end position="552"/>
    </location>
</feature>
<dbReference type="CDD" id="cd14014">
    <property type="entry name" value="STKc_PknB_like"/>
    <property type="match status" value="1"/>
</dbReference>
<feature type="region of interest" description="Disordered" evidence="1">
    <location>
        <begin position="313"/>
        <end position="355"/>
    </location>
</feature>
<feature type="compositionally biased region" description="Basic and acidic residues" evidence="1">
    <location>
        <begin position="873"/>
        <end position="893"/>
    </location>
</feature>
<proteinExistence type="predicted"/>
<dbReference type="GO" id="GO:0005737">
    <property type="term" value="C:cytoplasm"/>
    <property type="evidence" value="ECO:0007669"/>
    <property type="project" value="TreeGrafter"/>
</dbReference>
<reference evidence="3" key="1">
    <citation type="submission" date="2022-11" db="EMBL/GenBank/DDBJ databases">
        <title>Minimal conservation of predation-associated metabolite biosynthetic gene clusters underscores biosynthetic potential of Myxococcota including descriptions for ten novel species: Archangium lansinium sp. nov., Myxococcus landrumus sp. nov., Nannocystis bai.</title>
        <authorList>
            <person name="Ahearne A."/>
            <person name="Stevens C."/>
            <person name="Phillips K."/>
        </authorList>
    </citation>
    <scope>NUCLEOTIDE SEQUENCE</scope>
    <source>
        <strain evidence="3">Na p29</strain>
    </source>
</reference>
<dbReference type="InterPro" id="IPR011009">
    <property type="entry name" value="Kinase-like_dom_sf"/>
</dbReference>
<dbReference type="Pfam" id="PF00069">
    <property type="entry name" value="Pkinase"/>
    <property type="match status" value="1"/>
</dbReference>
<feature type="compositionally biased region" description="Pro residues" evidence="1">
    <location>
        <begin position="456"/>
        <end position="495"/>
    </location>
</feature>
<feature type="compositionally biased region" description="Pro residues" evidence="1">
    <location>
        <begin position="796"/>
        <end position="844"/>
    </location>
</feature>
<keyword evidence="3" id="KW-0808">Transferase</keyword>
<evidence type="ECO:0000259" key="2">
    <source>
        <dbReference type="PROSITE" id="PS50011"/>
    </source>
</evidence>
<dbReference type="RefSeq" id="WP_267775863.1">
    <property type="nucleotide sequence ID" value="NZ_JAPNKE010000002.1"/>
</dbReference>
<feature type="compositionally biased region" description="Pro residues" evidence="1">
    <location>
        <begin position="598"/>
        <end position="619"/>
    </location>
</feature>
<dbReference type="AlphaFoldDB" id="A0A9X3EXZ6"/>
<dbReference type="InterPro" id="IPR045269">
    <property type="entry name" value="Atg1-like"/>
</dbReference>
<feature type="compositionally biased region" description="Basic and acidic residues" evidence="1">
    <location>
        <begin position="920"/>
        <end position="936"/>
    </location>
</feature>
<dbReference type="Gene3D" id="3.30.200.20">
    <property type="entry name" value="Phosphorylase Kinase, domain 1"/>
    <property type="match status" value="1"/>
</dbReference>
<name>A0A9X3EXZ6_9BACT</name>
<evidence type="ECO:0000313" key="3">
    <source>
        <dbReference type="EMBL" id="MCY1012439.1"/>
    </source>
</evidence>
<feature type="compositionally biased region" description="Low complexity" evidence="1">
    <location>
        <begin position="583"/>
        <end position="597"/>
    </location>
</feature>
<accession>A0A9X3EXZ6</accession>
<feature type="domain" description="Protein kinase" evidence="2">
    <location>
        <begin position="29"/>
        <end position="302"/>
    </location>
</feature>
<keyword evidence="3" id="KW-0418">Kinase</keyword>
<dbReference type="PANTHER" id="PTHR24348">
    <property type="entry name" value="SERINE/THREONINE-PROTEIN KINASE UNC-51-RELATED"/>
    <property type="match status" value="1"/>
</dbReference>
<dbReference type="GO" id="GO:0004674">
    <property type="term" value="F:protein serine/threonine kinase activity"/>
    <property type="evidence" value="ECO:0007669"/>
    <property type="project" value="InterPro"/>
</dbReference>
<dbReference type="GO" id="GO:0005524">
    <property type="term" value="F:ATP binding"/>
    <property type="evidence" value="ECO:0007669"/>
    <property type="project" value="InterPro"/>
</dbReference>
<gene>
    <name evidence="3" type="ORF">OV079_44290</name>
</gene>
<feature type="compositionally biased region" description="Low complexity" evidence="1">
    <location>
        <begin position="434"/>
        <end position="446"/>
    </location>
</feature>
<feature type="region of interest" description="Disordered" evidence="1">
    <location>
        <begin position="789"/>
        <end position="944"/>
    </location>
</feature>
<dbReference type="SUPFAM" id="SSF56112">
    <property type="entry name" value="Protein kinase-like (PK-like)"/>
    <property type="match status" value="1"/>
</dbReference>
<feature type="region of interest" description="Disordered" evidence="1">
    <location>
        <begin position="732"/>
        <end position="758"/>
    </location>
</feature>
<organism evidence="3 4">
    <name type="scientific">Nannocystis pusilla</name>
    <dbReference type="NCBI Taxonomy" id="889268"/>
    <lineage>
        <taxon>Bacteria</taxon>
        <taxon>Pseudomonadati</taxon>
        <taxon>Myxococcota</taxon>
        <taxon>Polyangia</taxon>
        <taxon>Nannocystales</taxon>
        <taxon>Nannocystaceae</taxon>
        <taxon>Nannocystis</taxon>
    </lineage>
</organism>
<evidence type="ECO:0000313" key="4">
    <source>
        <dbReference type="Proteomes" id="UP001150924"/>
    </source>
</evidence>
<feature type="compositionally biased region" description="Pro residues" evidence="1">
    <location>
        <begin position="321"/>
        <end position="336"/>
    </location>
</feature>
<feature type="compositionally biased region" description="Polar residues" evidence="1">
    <location>
        <begin position="733"/>
        <end position="745"/>
    </location>
</feature>